<proteinExistence type="inferred from homology"/>
<evidence type="ECO:0000256" key="2">
    <source>
        <dbReference type="SAM" id="SignalP"/>
    </source>
</evidence>
<dbReference type="InterPro" id="IPR003423">
    <property type="entry name" value="OMP_efflux"/>
</dbReference>
<reference evidence="3 4" key="1">
    <citation type="submission" date="2020-10" db="EMBL/GenBank/DDBJ databases">
        <title>Phylogeny of dyella-like bacteria.</title>
        <authorList>
            <person name="Fu J."/>
        </authorList>
    </citation>
    <scope>NUCLEOTIDE SEQUENCE [LARGE SCALE GENOMIC DNA]</scope>
    <source>
        <strain evidence="3 4">BB4</strain>
    </source>
</reference>
<feature type="signal peptide" evidence="2">
    <location>
        <begin position="1"/>
        <end position="27"/>
    </location>
</feature>
<protein>
    <submittedName>
        <fullName evidence="3">TolC family protein</fullName>
    </submittedName>
</protein>
<name>A0ABW8K5E8_9GAMM</name>
<accession>A0ABW8K5E8</accession>
<dbReference type="PANTHER" id="PTHR30203:SF24">
    <property type="entry name" value="BLR4935 PROTEIN"/>
    <property type="match status" value="1"/>
</dbReference>
<dbReference type="Pfam" id="PF02321">
    <property type="entry name" value="OEP"/>
    <property type="match status" value="2"/>
</dbReference>
<dbReference type="Gene3D" id="1.20.1600.10">
    <property type="entry name" value="Outer membrane efflux proteins (OEP)"/>
    <property type="match status" value="1"/>
</dbReference>
<dbReference type="SUPFAM" id="SSF56954">
    <property type="entry name" value="Outer membrane efflux proteins (OEP)"/>
    <property type="match status" value="1"/>
</dbReference>
<dbReference type="Proteomes" id="UP001620408">
    <property type="component" value="Unassembled WGS sequence"/>
</dbReference>
<comment type="caution">
    <text evidence="3">The sequence shown here is derived from an EMBL/GenBank/DDBJ whole genome shotgun (WGS) entry which is preliminary data.</text>
</comment>
<comment type="similarity">
    <text evidence="1">Belongs to the outer membrane factor (OMF) (TC 1.B.17) family.</text>
</comment>
<keyword evidence="4" id="KW-1185">Reference proteome</keyword>
<dbReference type="InterPro" id="IPR010131">
    <property type="entry name" value="MdtP/NodT-like"/>
</dbReference>
<organism evidence="3 4">
    <name type="scientific">Dyella koreensis</name>
    <dbReference type="NCBI Taxonomy" id="311235"/>
    <lineage>
        <taxon>Bacteria</taxon>
        <taxon>Pseudomonadati</taxon>
        <taxon>Pseudomonadota</taxon>
        <taxon>Gammaproteobacteria</taxon>
        <taxon>Lysobacterales</taxon>
        <taxon>Rhodanobacteraceae</taxon>
        <taxon>Dyella</taxon>
    </lineage>
</organism>
<evidence type="ECO:0000313" key="4">
    <source>
        <dbReference type="Proteomes" id="UP001620408"/>
    </source>
</evidence>
<dbReference type="PANTHER" id="PTHR30203">
    <property type="entry name" value="OUTER MEMBRANE CATION EFFLUX PROTEIN"/>
    <property type="match status" value="1"/>
</dbReference>
<feature type="chain" id="PRO_5047228543" evidence="2">
    <location>
        <begin position="28"/>
        <end position="432"/>
    </location>
</feature>
<sequence length="432" mass="46078">MRFLLRAPWGVLCAFACASFGVGPVLAQSAAAVVAPVDQSAPEEIRRAIRELWTLSPEVRVARAELEAASARARAAGQPLYNPELALSAENADVDRRTVGLSLALDLSGKREARRAVGEAGVVAARAGYDQARRDIAVRWLKAWFAAGLAVRETELGRRRVELMQRFAELAERRLKVGDISITERDLAALALSEAQAQQAALLGRAAGVQAALVALGGPTDTPGSLVLRSLPAIVNGPPMPSEPLPEMRQAQARVESADAGIRVAQRQRVPDPVIALTGGRVRTGPGAGMSQNVVGLNLTVPLPVRNSYRAEVDSARAEADAALAGLDAQRLASRARQRESEQRYAALRDASVAFSGSRAAAFDERAALLERLWQAGEIGTSDYLVQLKQSLDTALSGIALENETWQAWIDHLSAAGRLIAWTGADDKDSSR</sequence>
<gene>
    <name evidence="3" type="ORF">ISS97_12515</name>
</gene>
<keyword evidence="2" id="KW-0732">Signal</keyword>
<dbReference type="EMBL" id="JADIKD010000011">
    <property type="protein sequence ID" value="MFK2918091.1"/>
    <property type="molecule type" value="Genomic_DNA"/>
</dbReference>
<evidence type="ECO:0000313" key="3">
    <source>
        <dbReference type="EMBL" id="MFK2918091.1"/>
    </source>
</evidence>
<evidence type="ECO:0000256" key="1">
    <source>
        <dbReference type="ARBA" id="ARBA00007613"/>
    </source>
</evidence>